<feature type="transmembrane region" description="Helical" evidence="8">
    <location>
        <begin position="12"/>
        <end position="32"/>
    </location>
</feature>
<evidence type="ECO:0000256" key="2">
    <source>
        <dbReference type="ARBA" id="ARBA00010735"/>
    </source>
</evidence>
<keyword evidence="3" id="KW-0813">Transport</keyword>
<keyword evidence="5 8" id="KW-0812">Transmembrane</keyword>
<evidence type="ECO:0000256" key="7">
    <source>
        <dbReference type="ARBA" id="ARBA00023136"/>
    </source>
</evidence>
<dbReference type="RefSeq" id="WP_036056575.1">
    <property type="nucleotide sequence ID" value="NZ_CADEPT010000002.1"/>
</dbReference>
<evidence type="ECO:0000256" key="4">
    <source>
        <dbReference type="ARBA" id="ARBA00022475"/>
    </source>
</evidence>
<evidence type="ECO:0000313" key="11">
    <source>
        <dbReference type="Proteomes" id="UP000029590"/>
    </source>
</evidence>
<dbReference type="Proteomes" id="UP000029590">
    <property type="component" value="Unassembled WGS sequence"/>
</dbReference>
<keyword evidence="6 8" id="KW-1133">Transmembrane helix</keyword>
<dbReference type="EMBL" id="JPGG01000016">
    <property type="protein sequence ID" value="KGC15675.1"/>
    <property type="molecule type" value="Genomic_DNA"/>
</dbReference>
<dbReference type="PANTHER" id="PTHR34979">
    <property type="entry name" value="INNER MEMBRANE PROTEIN YGAZ"/>
    <property type="match status" value="1"/>
</dbReference>
<proteinExistence type="inferred from homology"/>
<comment type="similarity">
    <text evidence="2">Belongs to the AzlC family.</text>
</comment>
<evidence type="ECO:0000256" key="8">
    <source>
        <dbReference type="SAM" id="Phobius"/>
    </source>
</evidence>
<reference evidence="10" key="2">
    <citation type="submission" date="2022-09" db="EMBL/GenBank/DDBJ databases">
        <title>Genomic of Burkholderia gladioli.</title>
        <authorList>
            <person name="Wu H."/>
        </authorList>
    </citation>
    <scope>NUCLEOTIDE SEQUENCE</scope>
    <source>
        <strain evidence="10">ZN-S4</strain>
    </source>
</reference>
<keyword evidence="7 8" id="KW-0472">Membrane</keyword>
<evidence type="ECO:0000256" key="1">
    <source>
        <dbReference type="ARBA" id="ARBA00004651"/>
    </source>
</evidence>
<reference evidence="9 11" key="1">
    <citation type="submission" date="2014-04" db="EMBL/GenBank/DDBJ databases">
        <authorList>
            <person name="Bishop-Lilly K.A."/>
            <person name="Broomall S.M."/>
            <person name="Chain P.S."/>
            <person name="Chertkov O."/>
            <person name="Coyne S.R."/>
            <person name="Daligault H.E."/>
            <person name="Davenport K.W."/>
            <person name="Erkkila T."/>
            <person name="Frey K.G."/>
            <person name="Gibbons H.S."/>
            <person name="Gu W."/>
            <person name="Jaissle J."/>
            <person name="Johnson S.L."/>
            <person name="Koroleva G.I."/>
            <person name="Ladner J.T."/>
            <person name="Lo C.-C."/>
            <person name="Minogue T.D."/>
            <person name="Munk C."/>
            <person name="Palacios G.F."/>
            <person name="Redden C.L."/>
            <person name="Rosenzweig C.N."/>
            <person name="Scholz M.B."/>
            <person name="Teshima H."/>
            <person name="Xu Y."/>
        </authorList>
    </citation>
    <scope>NUCLEOTIDE SEQUENCE [LARGE SCALE GENOMIC DNA]</scope>
    <source>
        <strain evidence="9">Gladioli</strain>
        <strain evidence="11">gladioli</strain>
    </source>
</reference>
<keyword evidence="4" id="KW-1003">Cell membrane</keyword>
<evidence type="ECO:0000313" key="9">
    <source>
        <dbReference type="EMBL" id="KGC15675.1"/>
    </source>
</evidence>
<dbReference type="GeneID" id="66460940"/>
<feature type="transmembrane region" description="Helical" evidence="8">
    <location>
        <begin position="135"/>
        <end position="155"/>
    </location>
</feature>
<accession>A0AAW7R3I1</accession>
<gene>
    <name evidence="9" type="ORF">DM48_2814</name>
    <name evidence="10" type="ORF">NYZ96_31825</name>
</gene>
<dbReference type="GO" id="GO:1903785">
    <property type="term" value="P:L-valine transmembrane transport"/>
    <property type="evidence" value="ECO:0007669"/>
    <property type="project" value="TreeGrafter"/>
</dbReference>
<evidence type="ECO:0000313" key="10">
    <source>
        <dbReference type="EMBL" id="UWX72996.1"/>
    </source>
</evidence>
<sequence>MKDAAWRHVFRLTLPVGMGYLPTGFAFGVLAVQAGLSQTISIGMSVFVFAGALQFAAVPMLAGASGIAAVALTTVLVNLRHILYAIPLIDHLPRKMLPKAYVIAALTDENYSVLVTTPDKAKSALMLKISLVNHVYWIAGTALGAILGSRIAHWIPNLDFALPALFTILAIEQYLSRRNWLPIALGPVAYCVARMAFPDYALISALALGLGALLSIGAVQKNTVEKPF</sequence>
<evidence type="ECO:0000256" key="3">
    <source>
        <dbReference type="ARBA" id="ARBA00022448"/>
    </source>
</evidence>
<dbReference type="GO" id="GO:0005886">
    <property type="term" value="C:plasma membrane"/>
    <property type="evidence" value="ECO:0007669"/>
    <property type="project" value="UniProtKB-SubCell"/>
</dbReference>
<dbReference type="Pfam" id="PF03591">
    <property type="entry name" value="AzlC"/>
    <property type="match status" value="1"/>
</dbReference>
<comment type="subcellular location">
    <subcellularLocation>
        <location evidence="1">Cell membrane</location>
        <topology evidence="1">Multi-pass membrane protein</topology>
    </subcellularLocation>
</comment>
<organism evidence="9 11">
    <name type="scientific">Burkholderia gladioli</name>
    <name type="common">Pseudomonas marginata</name>
    <name type="synonym">Phytomonas marginata</name>
    <dbReference type="NCBI Taxonomy" id="28095"/>
    <lineage>
        <taxon>Bacteria</taxon>
        <taxon>Pseudomonadati</taxon>
        <taxon>Pseudomonadota</taxon>
        <taxon>Betaproteobacteria</taxon>
        <taxon>Burkholderiales</taxon>
        <taxon>Burkholderiaceae</taxon>
        <taxon>Burkholderia</taxon>
    </lineage>
</organism>
<protein>
    <submittedName>
        <fullName evidence="10">AzlC family ABC transporter permease</fullName>
    </submittedName>
    <submittedName>
        <fullName evidence="9">AzlC family protein</fullName>
    </submittedName>
</protein>
<evidence type="ECO:0000256" key="6">
    <source>
        <dbReference type="ARBA" id="ARBA00022989"/>
    </source>
</evidence>
<dbReference type="EMBL" id="CP104215">
    <property type="protein sequence ID" value="UWX72996.1"/>
    <property type="molecule type" value="Genomic_DNA"/>
</dbReference>
<dbReference type="PANTHER" id="PTHR34979:SF1">
    <property type="entry name" value="INNER MEMBRANE PROTEIN YGAZ"/>
    <property type="match status" value="1"/>
</dbReference>
<dbReference type="AlphaFoldDB" id="A0AAW7R3I1"/>
<dbReference type="Proteomes" id="UP001059745">
    <property type="component" value="Chromosome 2"/>
</dbReference>
<name>A0AAW7R3I1_BURGA</name>
<feature type="transmembrane region" description="Helical" evidence="8">
    <location>
        <begin position="200"/>
        <end position="219"/>
    </location>
</feature>
<dbReference type="KEGG" id="bgo:BM43_4952"/>
<dbReference type="InterPro" id="IPR011606">
    <property type="entry name" value="Brnchd-chn_aa_trnsp_permease"/>
</dbReference>
<evidence type="ECO:0000256" key="5">
    <source>
        <dbReference type="ARBA" id="ARBA00022692"/>
    </source>
</evidence>